<accession>A0A6N9NFJ6</accession>
<proteinExistence type="predicted"/>
<sequence>MRQILILLLTIGLFSCVKNKETDSNTQPEPEIETSSEISDFDLLKDFESNKTKFNSDTLEILDHSTDGGELIVYHDNEFNYVVMDFWLYGETGKLNYTYWTDNDFQFKFVKKVNYEYDKPYYEEGFKVDSVTMYLTYSEPNNRLFDSEKKEITDKELVDSTKNELNEFYKDVTQEIKIIK</sequence>
<keyword evidence="2" id="KW-1185">Reference proteome</keyword>
<evidence type="ECO:0000313" key="2">
    <source>
        <dbReference type="Proteomes" id="UP000470771"/>
    </source>
</evidence>
<evidence type="ECO:0008006" key="3">
    <source>
        <dbReference type="Google" id="ProtNLM"/>
    </source>
</evidence>
<comment type="caution">
    <text evidence="1">The sequence shown here is derived from an EMBL/GenBank/DDBJ whole genome shotgun (WGS) entry which is preliminary data.</text>
</comment>
<dbReference type="Proteomes" id="UP000470771">
    <property type="component" value="Unassembled WGS sequence"/>
</dbReference>
<reference evidence="1 2" key="1">
    <citation type="submission" date="2019-12" db="EMBL/GenBank/DDBJ databases">
        <authorList>
            <person name="Zhao J."/>
        </authorList>
    </citation>
    <scope>NUCLEOTIDE SEQUENCE [LARGE SCALE GENOMIC DNA]</scope>
    <source>
        <strain evidence="1 2">S-15</strain>
    </source>
</reference>
<dbReference type="PROSITE" id="PS51257">
    <property type="entry name" value="PROKAR_LIPOPROTEIN"/>
    <property type="match status" value="1"/>
</dbReference>
<organism evidence="1 2">
    <name type="scientific">Acidiluteibacter ferrifornacis</name>
    <dbReference type="NCBI Taxonomy" id="2692424"/>
    <lineage>
        <taxon>Bacteria</taxon>
        <taxon>Pseudomonadati</taxon>
        <taxon>Bacteroidota</taxon>
        <taxon>Flavobacteriia</taxon>
        <taxon>Flavobacteriales</taxon>
        <taxon>Cryomorphaceae</taxon>
        <taxon>Acidiluteibacter</taxon>
    </lineage>
</organism>
<dbReference type="AlphaFoldDB" id="A0A6N9NFJ6"/>
<name>A0A6N9NFJ6_9FLAO</name>
<dbReference type="EMBL" id="WWNE01000005">
    <property type="protein sequence ID" value="NBG65418.1"/>
    <property type="molecule type" value="Genomic_DNA"/>
</dbReference>
<gene>
    <name evidence="1" type="ORF">GQN54_04785</name>
</gene>
<dbReference type="RefSeq" id="WP_160632378.1">
    <property type="nucleotide sequence ID" value="NZ_WWNE01000005.1"/>
</dbReference>
<evidence type="ECO:0000313" key="1">
    <source>
        <dbReference type="EMBL" id="NBG65418.1"/>
    </source>
</evidence>
<protein>
    <recommendedName>
        <fullName evidence="3">Lipoprotein</fullName>
    </recommendedName>
</protein>